<proteinExistence type="predicted"/>
<evidence type="ECO:0000313" key="1">
    <source>
        <dbReference type="EMBL" id="SDH50050.1"/>
    </source>
</evidence>
<accession>A0A1G8CYQ4</accession>
<evidence type="ECO:0000313" key="2">
    <source>
        <dbReference type="Proteomes" id="UP000198748"/>
    </source>
</evidence>
<keyword evidence="2" id="KW-1185">Reference proteome</keyword>
<organism evidence="1 2">
    <name type="scientific">Dyadobacter soli</name>
    <dbReference type="NCBI Taxonomy" id="659014"/>
    <lineage>
        <taxon>Bacteria</taxon>
        <taxon>Pseudomonadati</taxon>
        <taxon>Bacteroidota</taxon>
        <taxon>Cytophagia</taxon>
        <taxon>Cytophagales</taxon>
        <taxon>Spirosomataceae</taxon>
        <taxon>Dyadobacter</taxon>
    </lineage>
</organism>
<dbReference type="Proteomes" id="UP000198748">
    <property type="component" value="Unassembled WGS sequence"/>
</dbReference>
<reference evidence="2" key="1">
    <citation type="submission" date="2016-10" db="EMBL/GenBank/DDBJ databases">
        <authorList>
            <person name="Varghese N."/>
            <person name="Submissions S."/>
        </authorList>
    </citation>
    <scope>NUCLEOTIDE SEQUENCE [LARGE SCALE GENOMIC DNA]</scope>
    <source>
        <strain evidence="2">DSM 25329</strain>
    </source>
</reference>
<name>A0A1G8CYQ4_9BACT</name>
<protein>
    <submittedName>
        <fullName evidence="1">Uncharacterized protein</fullName>
    </submittedName>
</protein>
<dbReference type="EMBL" id="FNAN01000041">
    <property type="protein sequence ID" value="SDH50050.1"/>
    <property type="molecule type" value="Genomic_DNA"/>
</dbReference>
<sequence length="42" mass="4735">MRDIMTGAANINPLTSKSRAKQFDLMNGYAQWLDVVEEVIHA</sequence>
<dbReference type="AlphaFoldDB" id="A0A1G8CYQ4"/>
<gene>
    <name evidence="1" type="ORF">SAMN04487996_1412</name>
</gene>